<dbReference type="Proteomes" id="UP000321274">
    <property type="component" value="Unassembled WGS sequence"/>
</dbReference>
<comment type="caution">
    <text evidence="1">The sequence shown here is derived from an EMBL/GenBank/DDBJ whole genome shotgun (WGS) entry which is preliminary data.</text>
</comment>
<dbReference type="EMBL" id="BJUJ01000041">
    <property type="protein sequence ID" value="GEK44406.1"/>
    <property type="molecule type" value="Genomic_DNA"/>
</dbReference>
<evidence type="ECO:0000313" key="2">
    <source>
        <dbReference type="Proteomes" id="UP000321274"/>
    </source>
</evidence>
<protein>
    <submittedName>
        <fullName evidence="1">Uncharacterized protein</fullName>
    </submittedName>
</protein>
<organism evidence="1 2">
    <name type="scientific">Acinetobacter johnsonii</name>
    <dbReference type="NCBI Taxonomy" id="40214"/>
    <lineage>
        <taxon>Bacteria</taxon>
        <taxon>Pseudomonadati</taxon>
        <taxon>Pseudomonadota</taxon>
        <taxon>Gammaproteobacteria</taxon>
        <taxon>Moraxellales</taxon>
        <taxon>Moraxellaceae</taxon>
        <taxon>Acinetobacter</taxon>
    </lineage>
</organism>
<name>A0AAV3WFU2_ACIJO</name>
<evidence type="ECO:0000313" key="1">
    <source>
        <dbReference type="EMBL" id="GEK44406.1"/>
    </source>
</evidence>
<accession>A0AAV3WFU2</accession>
<sequence>MHICIVSIALHNANMHNLFTHQPNVSKPKMKSRSLRLQLLHIANGNVKAAKEMENYVLGESTVHAETQTVEANEGNRDEDCGCFICCMRKAIEEGGVKFN</sequence>
<proteinExistence type="predicted"/>
<gene>
    <name evidence="1" type="ORF">AJO04nite_16640</name>
</gene>
<dbReference type="AlphaFoldDB" id="A0AAV3WFU2"/>
<reference evidence="1 2" key="1">
    <citation type="submission" date="2019-07" db="EMBL/GenBank/DDBJ databases">
        <title>Whole genome shotgun sequence of Acinetobacter johnsonii NBRC 102197.</title>
        <authorList>
            <person name="Hosoyama A."/>
            <person name="Uohara A."/>
            <person name="Ohji S."/>
            <person name="Ichikawa N."/>
        </authorList>
    </citation>
    <scope>NUCLEOTIDE SEQUENCE [LARGE SCALE GENOMIC DNA]</scope>
    <source>
        <strain evidence="1 2">NBRC 102197</strain>
    </source>
</reference>